<feature type="region of interest" description="Disordered" evidence="1">
    <location>
        <begin position="319"/>
        <end position="340"/>
    </location>
</feature>
<keyword evidence="4" id="KW-1185">Reference proteome</keyword>
<keyword evidence="2" id="KW-0472">Membrane</keyword>
<organism evidence="3 4">
    <name type="scientific">Vairimorpha necatrix</name>
    <dbReference type="NCBI Taxonomy" id="6039"/>
    <lineage>
        <taxon>Eukaryota</taxon>
        <taxon>Fungi</taxon>
        <taxon>Fungi incertae sedis</taxon>
        <taxon>Microsporidia</taxon>
        <taxon>Nosematidae</taxon>
        <taxon>Vairimorpha</taxon>
    </lineage>
</organism>
<dbReference type="Proteomes" id="UP001334084">
    <property type="component" value="Chromosome 10"/>
</dbReference>
<name>A0AAX4JFQ0_9MICR</name>
<protein>
    <submittedName>
        <fullName evidence="3">Uncharacterized protein</fullName>
    </submittedName>
</protein>
<keyword evidence="2" id="KW-0812">Transmembrane</keyword>
<keyword evidence="2" id="KW-1133">Transmembrane helix</keyword>
<sequence>MNILYLLSLSMAAKQKACKGSPRKTDKNKKLNEDNSKITKCTSEFLAEKIPSDVCKKDSALDNKTNAEENLHPKVSSCPYYNPAYESDYTKSEPTKWDFSKYSLGNSAVMEKLTHEPARLQEKVNYDKAANLSLDKSSFLVEDANSDPIKDLTLGSSISVVKKDQDTLLTTHEKNLSSANQENPTIKEAQEFHTNDSGIDLSVDKAYPTVFNDYQNNLIFEQGNDVLTYDHPNNQIEEAQEALFANNNGKSVDIDQIDVKPVEIENLLINEDAVDLSVDKTLYPGYVNFQDESSIEYKKIQVIDDQVVPKFEISGRISKSDAAKVPEDDKTHQSSVKRSQESLINEANVVPDIESSSKFESKKSRNVPVPEVDNHSITSNLNKREIRLKLLRQNSKEKSVAFLKASSARLSMSDLLTSKDEADGIVDVASETANSFEKYLSENNHSSPVSKKHLTDVAEHTSTCALNEKNSKKIVHFEDKEESDATPDNNLKLVPNSTLQFAPNKNENKINIKGDDEEKFDSEELQNAIVVDNSNEERLVSKSTVFLGIVGAFTLILSWVIYNIK</sequence>
<dbReference type="RefSeq" id="XP_065330863.1">
    <property type="nucleotide sequence ID" value="XM_065474791.1"/>
</dbReference>
<feature type="transmembrane region" description="Helical" evidence="2">
    <location>
        <begin position="545"/>
        <end position="564"/>
    </location>
</feature>
<evidence type="ECO:0000256" key="1">
    <source>
        <dbReference type="SAM" id="MobiDB-lite"/>
    </source>
</evidence>
<feature type="compositionally biased region" description="Basic and acidic residues" evidence="1">
    <location>
        <begin position="319"/>
        <end position="332"/>
    </location>
</feature>
<proteinExistence type="predicted"/>
<evidence type="ECO:0000313" key="3">
    <source>
        <dbReference type="EMBL" id="WUR04718.1"/>
    </source>
</evidence>
<dbReference type="EMBL" id="CP142735">
    <property type="protein sequence ID" value="WUR04718.1"/>
    <property type="molecule type" value="Genomic_DNA"/>
</dbReference>
<feature type="region of interest" description="Disordered" evidence="1">
    <location>
        <begin position="355"/>
        <end position="375"/>
    </location>
</feature>
<accession>A0AAX4JFQ0</accession>
<dbReference type="KEGG" id="vnx:VNE69_10069"/>
<dbReference type="GeneID" id="90542551"/>
<reference evidence="3" key="1">
    <citation type="journal article" date="2024" name="BMC Genomics">
        <title>Functional annotation of a divergent genome using sequence and structure-based similarity.</title>
        <authorList>
            <person name="Svedberg D."/>
            <person name="Winiger R.R."/>
            <person name="Berg A."/>
            <person name="Sharma H."/>
            <person name="Tellgren-Roth C."/>
            <person name="Debrunner-Vossbrinck B.A."/>
            <person name="Vossbrinck C.R."/>
            <person name="Barandun J."/>
        </authorList>
    </citation>
    <scope>NUCLEOTIDE SEQUENCE</scope>
    <source>
        <strain evidence="3">Illinois isolate</strain>
    </source>
</reference>
<dbReference type="AlphaFoldDB" id="A0AAX4JFQ0"/>
<evidence type="ECO:0000256" key="2">
    <source>
        <dbReference type="SAM" id="Phobius"/>
    </source>
</evidence>
<gene>
    <name evidence="3" type="ORF">VNE69_10069</name>
</gene>
<evidence type="ECO:0000313" key="4">
    <source>
        <dbReference type="Proteomes" id="UP001334084"/>
    </source>
</evidence>